<dbReference type="AlphaFoldDB" id="A0AAD6G5P0"/>
<keyword evidence="2" id="KW-1185">Reference proteome</keyword>
<reference evidence="1" key="1">
    <citation type="submission" date="2022-12" db="EMBL/GenBank/DDBJ databases">
        <authorList>
            <person name="Petersen C."/>
        </authorList>
    </citation>
    <scope>NUCLEOTIDE SEQUENCE</scope>
    <source>
        <strain evidence="1">IBT 16125</strain>
    </source>
</reference>
<reference evidence="1" key="2">
    <citation type="journal article" date="2023" name="IMA Fungus">
        <title>Comparative genomic study of the Penicillium genus elucidates a diverse pangenome and 15 lateral gene transfer events.</title>
        <authorList>
            <person name="Petersen C."/>
            <person name="Sorensen T."/>
            <person name="Nielsen M.R."/>
            <person name="Sondergaard T.E."/>
            <person name="Sorensen J.L."/>
            <person name="Fitzpatrick D.A."/>
            <person name="Frisvad J.C."/>
            <person name="Nielsen K.L."/>
        </authorList>
    </citation>
    <scope>NUCLEOTIDE SEQUENCE</scope>
    <source>
        <strain evidence="1">IBT 16125</strain>
    </source>
</reference>
<name>A0AAD6G5P0_9EURO</name>
<dbReference type="RefSeq" id="XP_056769323.1">
    <property type="nucleotide sequence ID" value="XM_056905216.1"/>
</dbReference>
<proteinExistence type="predicted"/>
<evidence type="ECO:0000313" key="1">
    <source>
        <dbReference type="EMBL" id="KAJ5460281.1"/>
    </source>
</evidence>
<dbReference type="Proteomes" id="UP001213681">
    <property type="component" value="Unassembled WGS sequence"/>
</dbReference>
<gene>
    <name evidence="1" type="ORF">N7458_001833</name>
</gene>
<organism evidence="1 2">
    <name type="scientific">Penicillium daleae</name>
    <dbReference type="NCBI Taxonomy" id="63821"/>
    <lineage>
        <taxon>Eukaryota</taxon>
        <taxon>Fungi</taxon>
        <taxon>Dikarya</taxon>
        <taxon>Ascomycota</taxon>
        <taxon>Pezizomycotina</taxon>
        <taxon>Eurotiomycetes</taxon>
        <taxon>Eurotiomycetidae</taxon>
        <taxon>Eurotiales</taxon>
        <taxon>Aspergillaceae</taxon>
        <taxon>Penicillium</taxon>
    </lineage>
</organism>
<dbReference type="EMBL" id="JAPVEA010000002">
    <property type="protein sequence ID" value="KAJ5460281.1"/>
    <property type="molecule type" value="Genomic_DNA"/>
</dbReference>
<sequence>MSIAVQMIHIHYRGKFLSLLDSDDSTPLSTVKVCRQTPQIQLVRHQNSHVMNDEHNSDNQSSLYTASFKKLSTEVTLSICGHGALLRRPDIFSRTYNFESISLRGTILRWEAEGALTGDFKLINTRDNHVLCRFHNKVFSVVEWAGCIGYGAESEFGAYGADGQPLKAETL</sequence>
<evidence type="ECO:0000313" key="2">
    <source>
        <dbReference type="Proteomes" id="UP001213681"/>
    </source>
</evidence>
<dbReference type="GeneID" id="81595459"/>
<protein>
    <submittedName>
        <fullName evidence="1">Uncharacterized protein</fullName>
    </submittedName>
</protein>
<accession>A0AAD6G5P0</accession>
<comment type="caution">
    <text evidence="1">The sequence shown here is derived from an EMBL/GenBank/DDBJ whole genome shotgun (WGS) entry which is preliminary data.</text>
</comment>